<dbReference type="AlphaFoldDB" id="A0AAV1WPC5"/>
<organism evidence="1 2">
    <name type="scientific">Lupinus luteus</name>
    <name type="common">European yellow lupine</name>
    <dbReference type="NCBI Taxonomy" id="3873"/>
    <lineage>
        <taxon>Eukaryota</taxon>
        <taxon>Viridiplantae</taxon>
        <taxon>Streptophyta</taxon>
        <taxon>Embryophyta</taxon>
        <taxon>Tracheophyta</taxon>
        <taxon>Spermatophyta</taxon>
        <taxon>Magnoliopsida</taxon>
        <taxon>eudicotyledons</taxon>
        <taxon>Gunneridae</taxon>
        <taxon>Pentapetalae</taxon>
        <taxon>rosids</taxon>
        <taxon>fabids</taxon>
        <taxon>Fabales</taxon>
        <taxon>Fabaceae</taxon>
        <taxon>Papilionoideae</taxon>
        <taxon>50 kb inversion clade</taxon>
        <taxon>genistoids sensu lato</taxon>
        <taxon>core genistoids</taxon>
        <taxon>Genisteae</taxon>
        <taxon>Lupinus</taxon>
    </lineage>
</organism>
<name>A0AAV1WPC5_LUPLU</name>
<dbReference type="PANTHER" id="PTHR33052">
    <property type="entry name" value="DUF4228 DOMAIN PROTEIN-RELATED"/>
    <property type="match status" value="1"/>
</dbReference>
<dbReference type="Proteomes" id="UP001497480">
    <property type="component" value="Unassembled WGS sequence"/>
</dbReference>
<keyword evidence="2" id="KW-1185">Reference proteome</keyword>
<comment type="caution">
    <text evidence="1">The sequence shown here is derived from an EMBL/GenBank/DDBJ whole genome shotgun (WGS) entry which is preliminary data.</text>
</comment>
<dbReference type="EMBL" id="CAXHTB010000008">
    <property type="protein sequence ID" value="CAL0311133.1"/>
    <property type="molecule type" value="Genomic_DNA"/>
</dbReference>
<dbReference type="InterPro" id="IPR025322">
    <property type="entry name" value="PADRE_dom"/>
</dbReference>
<protein>
    <submittedName>
        <fullName evidence="1">Uncharacterized protein</fullName>
    </submittedName>
</protein>
<gene>
    <name evidence="1" type="ORF">LLUT_LOCUS12193</name>
</gene>
<reference evidence="1 2" key="1">
    <citation type="submission" date="2024-03" db="EMBL/GenBank/DDBJ databases">
        <authorList>
            <person name="Martinez-Hernandez J."/>
        </authorList>
    </citation>
    <scope>NUCLEOTIDE SEQUENCE [LARGE SCALE GENOMIC DNA]</scope>
</reference>
<sequence>MGNHISFRPSNATGKIVHYDGSVQEFDQPLTVAELMLEHPQQVVVEFHSTMNQNKPIPLPADNNLDIKKIYLMLPLKQGKPVGLHHILFIVNSSLHSKYLISSSGFLPWLTRMCHNSTTTTFGDDKVLKRKEGIENRENGNDFSEYLEEMIEERPEYLSRQLSGKGWKPSLDTIKEKKIKKKLSHWFFSHKFIERLTGERE</sequence>
<dbReference type="Pfam" id="PF14009">
    <property type="entry name" value="PADRE"/>
    <property type="match status" value="1"/>
</dbReference>
<evidence type="ECO:0000313" key="2">
    <source>
        <dbReference type="Proteomes" id="UP001497480"/>
    </source>
</evidence>
<accession>A0AAV1WPC5</accession>
<proteinExistence type="predicted"/>
<evidence type="ECO:0000313" key="1">
    <source>
        <dbReference type="EMBL" id="CAL0311133.1"/>
    </source>
</evidence>